<gene>
    <name evidence="2" type="ORF">DFQ59_101515</name>
</gene>
<protein>
    <recommendedName>
        <fullName evidence="4">Phospholipase A2</fullName>
    </recommendedName>
</protein>
<evidence type="ECO:0000313" key="3">
    <source>
        <dbReference type="Proteomes" id="UP000252707"/>
    </source>
</evidence>
<dbReference type="Proteomes" id="UP000252707">
    <property type="component" value="Unassembled WGS sequence"/>
</dbReference>
<organism evidence="2 3">
    <name type="scientific">Thioalbus denitrificans</name>
    <dbReference type="NCBI Taxonomy" id="547122"/>
    <lineage>
        <taxon>Bacteria</taxon>
        <taxon>Pseudomonadati</taxon>
        <taxon>Pseudomonadota</taxon>
        <taxon>Gammaproteobacteria</taxon>
        <taxon>Chromatiales</taxon>
        <taxon>Ectothiorhodospiraceae</taxon>
        <taxon>Thioalbus</taxon>
    </lineage>
</organism>
<dbReference type="AlphaFoldDB" id="A0A369CMZ5"/>
<accession>A0A369CMZ5</accession>
<evidence type="ECO:0000256" key="1">
    <source>
        <dbReference type="SAM" id="SignalP"/>
    </source>
</evidence>
<evidence type="ECO:0008006" key="4">
    <source>
        <dbReference type="Google" id="ProtNLM"/>
    </source>
</evidence>
<keyword evidence="3" id="KW-1185">Reference proteome</keyword>
<sequence length="196" mass="20627">MIRARPVPVPLRILTAALFMAVATEAAAADSVNALEARAMAALAAVQARADARLAPFATDGCSGGLSAGWAVLAGRLPAFGRTLGGRPPWEACCVVHDLAYWRGPARDGVARRLEADRGLQACVADTGRARAAELARRLDVPPEQVRVAFELAAEVMYAAVRLGGGPCTPFPWRWGYGWPECTPGLVRPRDGGDGP</sequence>
<keyword evidence="1" id="KW-0732">Signal</keyword>
<feature type="chain" id="PRO_5016704390" description="Phospholipase A2" evidence="1">
    <location>
        <begin position="29"/>
        <end position="196"/>
    </location>
</feature>
<reference evidence="2 3" key="1">
    <citation type="submission" date="2018-07" db="EMBL/GenBank/DDBJ databases">
        <title>Genomic Encyclopedia of Type Strains, Phase IV (KMG-IV): sequencing the most valuable type-strain genomes for metagenomic binning, comparative biology and taxonomic classification.</title>
        <authorList>
            <person name="Goeker M."/>
        </authorList>
    </citation>
    <scope>NUCLEOTIDE SEQUENCE [LARGE SCALE GENOMIC DNA]</scope>
    <source>
        <strain evidence="2 3">DSM 26407</strain>
    </source>
</reference>
<dbReference type="EMBL" id="QPJY01000001">
    <property type="protein sequence ID" value="RCX33214.1"/>
    <property type="molecule type" value="Genomic_DNA"/>
</dbReference>
<evidence type="ECO:0000313" key="2">
    <source>
        <dbReference type="EMBL" id="RCX33214.1"/>
    </source>
</evidence>
<proteinExistence type="predicted"/>
<comment type="caution">
    <text evidence="2">The sequence shown here is derived from an EMBL/GenBank/DDBJ whole genome shotgun (WGS) entry which is preliminary data.</text>
</comment>
<feature type="signal peptide" evidence="1">
    <location>
        <begin position="1"/>
        <end position="28"/>
    </location>
</feature>
<name>A0A369CMZ5_9GAMM</name>